<dbReference type="Pfam" id="PF16301">
    <property type="entry name" value="DUF4943"/>
    <property type="match status" value="1"/>
</dbReference>
<dbReference type="InterPro" id="IPR032546">
    <property type="entry name" value="DUF4943"/>
</dbReference>
<accession>A0A1W2G740</accession>
<dbReference type="EMBL" id="FWYF01000001">
    <property type="protein sequence ID" value="SMD32411.1"/>
    <property type="molecule type" value="Genomic_DNA"/>
</dbReference>
<keyword evidence="3" id="KW-1185">Reference proteome</keyword>
<gene>
    <name evidence="2" type="ORF">SAMN04488029_0756</name>
</gene>
<dbReference type="RefSeq" id="WP_084371071.1">
    <property type="nucleotide sequence ID" value="NZ_FWYF01000001.1"/>
</dbReference>
<evidence type="ECO:0000256" key="1">
    <source>
        <dbReference type="SAM" id="SignalP"/>
    </source>
</evidence>
<dbReference type="STRING" id="692418.SAMN04488029_0756"/>
<feature type="chain" id="PRO_5010704194" evidence="1">
    <location>
        <begin position="21"/>
        <end position="594"/>
    </location>
</feature>
<organism evidence="2 3">
    <name type="scientific">Reichenbachiella faecimaris</name>
    <dbReference type="NCBI Taxonomy" id="692418"/>
    <lineage>
        <taxon>Bacteria</taxon>
        <taxon>Pseudomonadati</taxon>
        <taxon>Bacteroidota</taxon>
        <taxon>Cytophagia</taxon>
        <taxon>Cytophagales</taxon>
        <taxon>Reichenbachiellaceae</taxon>
        <taxon>Reichenbachiella</taxon>
    </lineage>
</organism>
<sequence length="594" mass="68904">MKLKIFIYLFCFLFASRAWSQTDGYISISSKILNEEGEPISFAHLLVKGKNLGGITNQDGFFSYKIPEEYLEDTLVVSSIGLASLELPIKELTASKTPEYIMVEQAIELEGITIYAPAKLLQKAFESFSSQVPQTSYYKCSGVYTITSEENETYTLFEQLVFDVYYRGEQDDPGMDILAHRRSIDYSMFPVLYSQKSQSHMFSVSGEILGLPVFKRINSKQDKLDGLELKITDILELDGQQVYVITEFAKGADNFIHEYYRYYITEESNRLIKVSEILADFSLRPNERMTNSGKYNNDLIETRHSYWLAEVNGQMRITEGERVFKWLNVERLTGNLLKVHKETAHTQLYDFEDLDVQPQKFPSRLKLPDDTPYDEPFWNAWDSKRDFKFDERVQRDLTAYLSLKSQFAQTNGLIKLTQSMREETFNKKDQRKQTEVSNTEQFIEDLLSNNYNSGFAPDLGWEDIPALMEIVNSNEILTNFPRNILGRYYVDQCQAGIVAMWLIDSIRKNEGKKPRKAWYISPFPILQSEVDTRQISEFMSQGNRANVMIKNTEEKLNQAHESFVSWWTIAQQMNPNKAKRINPLADSDLKWMGL</sequence>
<protein>
    <submittedName>
        <fullName evidence="2">CarboxypepD_reg-like domain-containing protein</fullName>
    </submittedName>
</protein>
<proteinExistence type="predicted"/>
<dbReference type="AlphaFoldDB" id="A0A1W2G740"/>
<dbReference type="OrthoDB" id="9758472at2"/>
<dbReference type="InterPro" id="IPR008969">
    <property type="entry name" value="CarboxyPept-like_regulatory"/>
</dbReference>
<dbReference type="Proteomes" id="UP000192472">
    <property type="component" value="Unassembled WGS sequence"/>
</dbReference>
<dbReference type="SUPFAM" id="SSF49464">
    <property type="entry name" value="Carboxypeptidase regulatory domain-like"/>
    <property type="match status" value="1"/>
</dbReference>
<reference evidence="2 3" key="1">
    <citation type="submission" date="2017-04" db="EMBL/GenBank/DDBJ databases">
        <authorList>
            <person name="Afonso C.L."/>
            <person name="Miller P.J."/>
            <person name="Scott M.A."/>
            <person name="Spackman E."/>
            <person name="Goraichik I."/>
            <person name="Dimitrov K.M."/>
            <person name="Suarez D.L."/>
            <person name="Swayne D.E."/>
        </authorList>
    </citation>
    <scope>NUCLEOTIDE SEQUENCE [LARGE SCALE GENOMIC DNA]</scope>
    <source>
        <strain evidence="2 3">DSM 26133</strain>
    </source>
</reference>
<dbReference type="Pfam" id="PF13715">
    <property type="entry name" value="CarbopepD_reg_2"/>
    <property type="match status" value="1"/>
</dbReference>
<evidence type="ECO:0000313" key="2">
    <source>
        <dbReference type="EMBL" id="SMD32411.1"/>
    </source>
</evidence>
<name>A0A1W2G740_REIFA</name>
<keyword evidence="1" id="KW-0732">Signal</keyword>
<feature type="signal peptide" evidence="1">
    <location>
        <begin position="1"/>
        <end position="20"/>
    </location>
</feature>
<evidence type="ECO:0000313" key="3">
    <source>
        <dbReference type="Proteomes" id="UP000192472"/>
    </source>
</evidence>